<dbReference type="AlphaFoldDB" id="A0A251X724"/>
<sequence length="64" mass="7696">MNYLEKIEKLLRPQSNLDFFESVGFQTIGYEIDLKASETYNLNLQGKWIVIYQFFQSRIIILFK</sequence>
<proteinExistence type="predicted"/>
<dbReference type="EMBL" id="MSLT01000013">
    <property type="protein sequence ID" value="OUD13558.1"/>
    <property type="molecule type" value="Genomic_DNA"/>
</dbReference>
<gene>
    <name evidence="1" type="ORF">TPSD3_10240</name>
</gene>
<reference evidence="1 2" key="1">
    <citation type="submission" date="2016-12" db="EMBL/GenBank/DDBJ databases">
        <title>Thioflexothrix psekupsii D3 genome sequencing and assembly.</title>
        <authorList>
            <person name="Fomenkov A."/>
            <person name="Vincze T."/>
            <person name="Grabovich M."/>
            <person name="Anton B.P."/>
            <person name="Dubinina G."/>
            <person name="Orlova M."/>
            <person name="Belousova E."/>
            <person name="Roberts R.J."/>
        </authorList>
    </citation>
    <scope>NUCLEOTIDE SEQUENCE [LARGE SCALE GENOMIC DNA]</scope>
    <source>
        <strain evidence="1">D3</strain>
    </source>
</reference>
<keyword evidence="2" id="KW-1185">Reference proteome</keyword>
<protein>
    <submittedName>
        <fullName evidence="1">Uncharacterized protein</fullName>
    </submittedName>
</protein>
<comment type="caution">
    <text evidence="1">The sequence shown here is derived from an EMBL/GenBank/DDBJ whole genome shotgun (WGS) entry which is preliminary data.</text>
</comment>
<organism evidence="1 2">
    <name type="scientific">Thioflexithrix psekupsensis</name>
    <dbReference type="NCBI Taxonomy" id="1570016"/>
    <lineage>
        <taxon>Bacteria</taxon>
        <taxon>Pseudomonadati</taxon>
        <taxon>Pseudomonadota</taxon>
        <taxon>Gammaproteobacteria</taxon>
        <taxon>Thiotrichales</taxon>
        <taxon>Thioflexithrix</taxon>
    </lineage>
</organism>
<evidence type="ECO:0000313" key="1">
    <source>
        <dbReference type="EMBL" id="OUD13558.1"/>
    </source>
</evidence>
<evidence type="ECO:0000313" key="2">
    <source>
        <dbReference type="Proteomes" id="UP000194798"/>
    </source>
</evidence>
<accession>A0A251X724</accession>
<dbReference type="Proteomes" id="UP000194798">
    <property type="component" value="Unassembled WGS sequence"/>
</dbReference>
<name>A0A251X724_9GAMM</name>